<evidence type="ECO:0000256" key="1">
    <source>
        <dbReference type="SAM" id="MobiDB-lite"/>
    </source>
</evidence>
<comment type="caution">
    <text evidence="2">The sequence shown here is derived from an EMBL/GenBank/DDBJ whole genome shotgun (WGS) entry which is preliminary data.</text>
</comment>
<feature type="region of interest" description="Disordered" evidence="1">
    <location>
        <begin position="81"/>
        <end position="118"/>
    </location>
</feature>
<proteinExistence type="predicted"/>
<dbReference type="AlphaFoldDB" id="A0A0F9K2G9"/>
<evidence type="ECO:0000313" key="2">
    <source>
        <dbReference type="EMBL" id="KKM68866.1"/>
    </source>
</evidence>
<feature type="compositionally biased region" description="Basic and acidic residues" evidence="1">
    <location>
        <begin position="81"/>
        <end position="94"/>
    </location>
</feature>
<feature type="compositionally biased region" description="Basic and acidic residues" evidence="1">
    <location>
        <begin position="103"/>
        <end position="118"/>
    </location>
</feature>
<accession>A0A0F9K2G9</accession>
<protein>
    <submittedName>
        <fullName evidence="2">Uncharacterized protein</fullName>
    </submittedName>
</protein>
<sequence>MKVKLVRNWFNPKGHRMRVTGKGTVYDMPDEWKDKLPSTAVIVEEDFVEPSVDISEPETFSELNKLQELKRDTAEAIAEDTHNTLEASKKEQAKRNRQAGAKRAREARLAKDKENKHV</sequence>
<gene>
    <name evidence="2" type="ORF">LCGC14_1456590</name>
</gene>
<reference evidence="2" key="1">
    <citation type="journal article" date="2015" name="Nature">
        <title>Complex archaea that bridge the gap between prokaryotes and eukaryotes.</title>
        <authorList>
            <person name="Spang A."/>
            <person name="Saw J.H."/>
            <person name="Jorgensen S.L."/>
            <person name="Zaremba-Niedzwiedzka K."/>
            <person name="Martijn J."/>
            <person name="Lind A.E."/>
            <person name="van Eijk R."/>
            <person name="Schleper C."/>
            <person name="Guy L."/>
            <person name="Ettema T.J."/>
        </authorList>
    </citation>
    <scope>NUCLEOTIDE SEQUENCE</scope>
</reference>
<name>A0A0F9K2G9_9ZZZZ</name>
<dbReference type="EMBL" id="LAZR01010092">
    <property type="protein sequence ID" value="KKM68866.1"/>
    <property type="molecule type" value="Genomic_DNA"/>
</dbReference>
<organism evidence="2">
    <name type="scientific">marine sediment metagenome</name>
    <dbReference type="NCBI Taxonomy" id="412755"/>
    <lineage>
        <taxon>unclassified sequences</taxon>
        <taxon>metagenomes</taxon>
        <taxon>ecological metagenomes</taxon>
    </lineage>
</organism>